<evidence type="ECO:0000313" key="3">
    <source>
        <dbReference type="Proteomes" id="UP001500416"/>
    </source>
</evidence>
<dbReference type="PANTHER" id="PTHR43649:SF30">
    <property type="entry name" value="ABC TRANSPORTER SUBSTRATE-BINDING PROTEIN"/>
    <property type="match status" value="1"/>
</dbReference>
<evidence type="ECO:0000313" key="2">
    <source>
        <dbReference type="EMBL" id="GAA0207303.1"/>
    </source>
</evidence>
<keyword evidence="1" id="KW-0732">Signal</keyword>
<dbReference type="SUPFAM" id="SSF53850">
    <property type="entry name" value="Periplasmic binding protein-like II"/>
    <property type="match status" value="1"/>
</dbReference>
<organism evidence="2 3">
    <name type="scientific">Saccharothrix mutabilis subsp. mutabilis</name>
    <dbReference type="NCBI Taxonomy" id="66855"/>
    <lineage>
        <taxon>Bacteria</taxon>
        <taxon>Bacillati</taxon>
        <taxon>Actinomycetota</taxon>
        <taxon>Actinomycetes</taxon>
        <taxon>Pseudonocardiales</taxon>
        <taxon>Pseudonocardiaceae</taxon>
        <taxon>Saccharothrix</taxon>
    </lineage>
</organism>
<keyword evidence="3" id="KW-1185">Reference proteome</keyword>
<name>A0ABN0SZ73_9PSEU</name>
<sequence>MRVRAVLTAVFLLAACTAAPPERVTLTWWDHLDHSPVADQAVEALIARYRAAHPHVEIERTAVPRAELEERLARGPRPDIAAVDVAALPRLAAASALTDLSGRFQGWDLPFVEPARDSVRSAGRYYGVPLRTDTPVLLYNRDLLAAGGVAGPPATWADLRVTAQSLTGAGRWGLCLAAGAGDDLTGTFLPFLWQAGGDVRDVTGAVDALSFVDSLLTGAHPDSLRWSSADATTAFTQGRCAMTVNGPRAVPALNAAGLDWGAAPLPAGPAGTASLVRGEAWVVGAGSPHADRAWEVLRWLAEQPDNATEFGAALQAVPNRSDTAADPGWQWDPNLGAFTTQLASARSPYTPRHPEVSAELSAMLRAVLHEGRPPADAAADAKPRLDPLLR</sequence>
<dbReference type="InterPro" id="IPR050490">
    <property type="entry name" value="Bact_solute-bd_prot1"/>
</dbReference>
<dbReference type="CDD" id="cd13585">
    <property type="entry name" value="PBP2_TMBP_like"/>
    <property type="match status" value="1"/>
</dbReference>
<accession>A0ABN0SZ73</accession>
<feature type="signal peptide" evidence="1">
    <location>
        <begin position="1"/>
        <end position="18"/>
    </location>
</feature>
<dbReference type="PANTHER" id="PTHR43649">
    <property type="entry name" value="ARABINOSE-BINDING PROTEIN-RELATED"/>
    <property type="match status" value="1"/>
</dbReference>
<comment type="caution">
    <text evidence="2">The sequence shown here is derived from an EMBL/GenBank/DDBJ whole genome shotgun (WGS) entry which is preliminary data.</text>
</comment>
<dbReference type="EMBL" id="BAAABU010000001">
    <property type="protein sequence ID" value="GAA0207303.1"/>
    <property type="molecule type" value="Genomic_DNA"/>
</dbReference>
<feature type="chain" id="PRO_5046415967" evidence="1">
    <location>
        <begin position="19"/>
        <end position="390"/>
    </location>
</feature>
<dbReference type="Pfam" id="PF13416">
    <property type="entry name" value="SBP_bac_8"/>
    <property type="match status" value="1"/>
</dbReference>
<gene>
    <name evidence="2" type="ORF">GCM10010492_01020</name>
</gene>
<evidence type="ECO:0000256" key="1">
    <source>
        <dbReference type="SAM" id="SignalP"/>
    </source>
</evidence>
<proteinExistence type="predicted"/>
<protein>
    <submittedName>
        <fullName evidence="2">ABC transporter substrate-binding protein</fullName>
    </submittedName>
</protein>
<dbReference type="PROSITE" id="PS51257">
    <property type="entry name" value="PROKAR_LIPOPROTEIN"/>
    <property type="match status" value="1"/>
</dbReference>
<dbReference type="InterPro" id="IPR006059">
    <property type="entry name" value="SBP"/>
</dbReference>
<dbReference type="Gene3D" id="3.40.190.10">
    <property type="entry name" value="Periplasmic binding protein-like II"/>
    <property type="match status" value="2"/>
</dbReference>
<dbReference type="Proteomes" id="UP001500416">
    <property type="component" value="Unassembled WGS sequence"/>
</dbReference>
<reference evidence="2 3" key="1">
    <citation type="journal article" date="2019" name="Int. J. Syst. Evol. Microbiol.">
        <title>The Global Catalogue of Microorganisms (GCM) 10K type strain sequencing project: providing services to taxonomists for standard genome sequencing and annotation.</title>
        <authorList>
            <consortium name="The Broad Institute Genomics Platform"/>
            <consortium name="The Broad Institute Genome Sequencing Center for Infectious Disease"/>
            <person name="Wu L."/>
            <person name="Ma J."/>
        </authorList>
    </citation>
    <scope>NUCLEOTIDE SEQUENCE [LARGE SCALE GENOMIC DNA]</scope>
    <source>
        <strain evidence="2 3">JCM 3380</strain>
    </source>
</reference>
<dbReference type="RefSeq" id="WP_343931525.1">
    <property type="nucleotide sequence ID" value="NZ_BAAABU010000001.1"/>
</dbReference>